<protein>
    <recommendedName>
        <fullName evidence="2">Peptidase M60 domain-containing protein</fullName>
    </recommendedName>
</protein>
<dbReference type="SMART" id="SM01276">
    <property type="entry name" value="M60-like"/>
    <property type="match status" value="1"/>
</dbReference>
<evidence type="ECO:0000313" key="4">
    <source>
        <dbReference type="Proteomes" id="UP000284243"/>
    </source>
</evidence>
<dbReference type="PROSITE" id="PS51257">
    <property type="entry name" value="PROKAR_LIPOPROTEIN"/>
    <property type="match status" value="1"/>
</dbReference>
<keyword evidence="1" id="KW-0732">Signal</keyword>
<name>A0A412TWE0_9BACT</name>
<feature type="chain" id="PRO_5019412775" description="Peptidase M60 domain-containing protein" evidence="1">
    <location>
        <begin position="22"/>
        <end position="706"/>
    </location>
</feature>
<accession>A0A412TWE0</accession>
<dbReference type="Gene3D" id="3.40.390.80">
    <property type="entry name" value="Peptidase M60, enhancin-like domain 2"/>
    <property type="match status" value="1"/>
</dbReference>
<gene>
    <name evidence="3" type="ORF">DWW57_03330</name>
</gene>
<dbReference type="AlphaFoldDB" id="A0A412TWE0"/>
<sequence length="706" mass="80297">MRKINLFFLFLWLGALCSCQKDEVATDAMLSVSPARFNLLFYDTVLQITVAANVDYEVVPERKVAWLTELPVIREGENRIHSFRVEANEEGVDRSLNIRFRSKDGELDRSVFVGQTCHNYTYIPADFDDSNWEKEVETIFTDAECSGLRTGISTAQVKTMQNAFLRTIAQSMLDGTYQQQFRVQDYEAWQTLETLNKQMKTWFPYNPLENPTGIYFEANKEVIILVGDTQNEEIKLKVVHDYSLNQRKATEYALKPGINKVTVTEPGLGYIQYYTDNYKDRKPVKVHVAGGKVNGYFDKSKHTAQEWATLLDATVCDYFDMIGERINLAFKVKSLRQYCGDGKALLDNYDEIVDYEQELMGLKKYQKQPKNKMFARTVEVGEGLHADTWGAALAEDCMWDLADPDQTHDGGLWAIAHELGHVNQIVPGLKWVSTAEVTNNVYSICLQYKYHPDEPLLETSQSDDGNGESIPGGCFNHFLTSGVVEGKLWPLQEDAFVKLCPLWQLMLYYRMAPTASWYKPDWYGDVAEIVRNTDETGMSHGQLQLNFMRNVCDVVGEDLTEFFSKVGMLKPINERIDDYGYTWLTITQDECDELKKYASQYPKPISPVVYYLTANSLEAFEKQLPVKGMYGAGVFKVNSLRCKVLSGSWENAVVFETYKGETLTHVAMAGSGSENKEFTSVCYPEGSTRIEAVGWDGSRTLVYGSR</sequence>
<evidence type="ECO:0000313" key="3">
    <source>
        <dbReference type="EMBL" id="RGU58103.1"/>
    </source>
</evidence>
<dbReference type="InterPro" id="IPR031161">
    <property type="entry name" value="Peptidase_M60_dom"/>
</dbReference>
<dbReference type="Gene3D" id="1.10.390.30">
    <property type="entry name" value="Peptidase M60, enhancin-like domain 3"/>
    <property type="match status" value="1"/>
</dbReference>
<dbReference type="PROSITE" id="PS51723">
    <property type="entry name" value="PEPTIDASE_M60"/>
    <property type="match status" value="1"/>
</dbReference>
<dbReference type="Proteomes" id="UP000284243">
    <property type="component" value="Unassembled WGS sequence"/>
</dbReference>
<dbReference type="InterPro" id="IPR042279">
    <property type="entry name" value="Pep_M60_3"/>
</dbReference>
<feature type="domain" description="Peptidase M60" evidence="2">
    <location>
        <begin position="207"/>
        <end position="510"/>
    </location>
</feature>
<evidence type="ECO:0000259" key="2">
    <source>
        <dbReference type="PROSITE" id="PS51723"/>
    </source>
</evidence>
<organism evidence="3 4">
    <name type="scientific">Odoribacter splanchnicus</name>
    <dbReference type="NCBI Taxonomy" id="28118"/>
    <lineage>
        <taxon>Bacteria</taxon>
        <taxon>Pseudomonadati</taxon>
        <taxon>Bacteroidota</taxon>
        <taxon>Bacteroidia</taxon>
        <taxon>Bacteroidales</taxon>
        <taxon>Odoribacteraceae</taxon>
        <taxon>Odoribacter</taxon>
    </lineage>
</organism>
<evidence type="ECO:0000256" key="1">
    <source>
        <dbReference type="SAM" id="SignalP"/>
    </source>
</evidence>
<dbReference type="RefSeq" id="WP_046402331.1">
    <property type="nucleotide sequence ID" value="NZ_CABJFF010000007.1"/>
</dbReference>
<dbReference type="Pfam" id="PF17291">
    <property type="entry name" value="M60-like_N"/>
    <property type="match status" value="1"/>
</dbReference>
<comment type="caution">
    <text evidence="3">The sequence shown here is derived from an EMBL/GenBank/DDBJ whole genome shotgun (WGS) entry which is preliminary data.</text>
</comment>
<feature type="signal peptide" evidence="1">
    <location>
        <begin position="1"/>
        <end position="21"/>
    </location>
</feature>
<reference evidence="3 4" key="1">
    <citation type="submission" date="2018-08" db="EMBL/GenBank/DDBJ databases">
        <title>A genome reference for cultivated species of the human gut microbiota.</title>
        <authorList>
            <person name="Zou Y."/>
            <person name="Xue W."/>
            <person name="Luo G."/>
        </authorList>
    </citation>
    <scope>NUCLEOTIDE SEQUENCE [LARGE SCALE GENOMIC DNA]</scope>
    <source>
        <strain evidence="3 4">AF16-14</strain>
    </source>
</reference>
<proteinExistence type="predicted"/>
<dbReference type="InterPro" id="IPR035423">
    <property type="entry name" value="M60-like_N"/>
</dbReference>
<dbReference type="Gene3D" id="2.60.120.1250">
    <property type="entry name" value="Peptidase M60, enhancin-like domain 1"/>
    <property type="match status" value="1"/>
</dbReference>
<dbReference type="Pfam" id="PF13402">
    <property type="entry name" value="Peptidase_M60"/>
    <property type="match status" value="1"/>
</dbReference>
<dbReference type="EMBL" id="QRYC01000003">
    <property type="protein sequence ID" value="RGU58103.1"/>
    <property type="molecule type" value="Genomic_DNA"/>
</dbReference>